<proteinExistence type="inferred from homology"/>
<evidence type="ECO:0000256" key="1">
    <source>
        <dbReference type="ARBA" id="ARBA00007297"/>
    </source>
</evidence>
<dbReference type="Proteomes" id="UP000749559">
    <property type="component" value="Unassembled WGS sequence"/>
</dbReference>
<dbReference type="PANTHER" id="PTHR11571">
    <property type="entry name" value="GLUTATHIONE S-TRANSFERASE"/>
    <property type="match status" value="1"/>
</dbReference>
<evidence type="ECO:0000313" key="8">
    <source>
        <dbReference type="EMBL" id="CAH1773579.1"/>
    </source>
</evidence>
<evidence type="ECO:0000259" key="6">
    <source>
        <dbReference type="PROSITE" id="PS50404"/>
    </source>
</evidence>
<keyword evidence="4" id="KW-0808">Transferase</keyword>
<dbReference type="GO" id="GO:0004364">
    <property type="term" value="F:glutathione transferase activity"/>
    <property type="evidence" value="ECO:0007669"/>
    <property type="project" value="UniProtKB-EC"/>
</dbReference>
<dbReference type="InterPro" id="IPR040079">
    <property type="entry name" value="Glutathione_S-Trfase"/>
</dbReference>
<dbReference type="PROSITE" id="PS50405">
    <property type="entry name" value="GST_CTER"/>
    <property type="match status" value="1"/>
</dbReference>
<dbReference type="SFLD" id="SFLDG00363">
    <property type="entry name" value="AMPS_(cytGST):_Alpha-__Mu-__Pi"/>
    <property type="match status" value="1"/>
</dbReference>
<dbReference type="FunFam" id="1.20.1050.10:FF:000020">
    <property type="entry name" value="Glutathione S-transferase P 1"/>
    <property type="match status" value="1"/>
</dbReference>
<dbReference type="SFLD" id="SFLDG01205">
    <property type="entry name" value="AMPS.1"/>
    <property type="match status" value="1"/>
</dbReference>
<dbReference type="OrthoDB" id="4951845at2759"/>
<organism evidence="8 9">
    <name type="scientific">Owenia fusiformis</name>
    <name type="common">Polychaete worm</name>
    <dbReference type="NCBI Taxonomy" id="6347"/>
    <lineage>
        <taxon>Eukaryota</taxon>
        <taxon>Metazoa</taxon>
        <taxon>Spiralia</taxon>
        <taxon>Lophotrochozoa</taxon>
        <taxon>Annelida</taxon>
        <taxon>Polychaeta</taxon>
        <taxon>Sedentaria</taxon>
        <taxon>Canalipalpata</taxon>
        <taxon>Sabellida</taxon>
        <taxon>Oweniida</taxon>
        <taxon>Oweniidae</taxon>
        <taxon>Owenia</taxon>
    </lineage>
</organism>
<dbReference type="AlphaFoldDB" id="A0A8S4MXP8"/>
<name>A0A8S4MXP8_OWEFU</name>
<keyword evidence="9" id="KW-1185">Reference proteome</keyword>
<dbReference type="EMBL" id="CAIIXF020000001">
    <property type="protein sequence ID" value="CAH1773579.1"/>
    <property type="molecule type" value="Genomic_DNA"/>
</dbReference>
<dbReference type="Pfam" id="PF14497">
    <property type="entry name" value="GST_C_3"/>
    <property type="match status" value="1"/>
</dbReference>
<dbReference type="CDD" id="cd03039">
    <property type="entry name" value="GST_N_Sigma_like"/>
    <property type="match status" value="1"/>
</dbReference>
<dbReference type="InterPro" id="IPR010987">
    <property type="entry name" value="Glutathione-S-Trfase_C-like"/>
</dbReference>
<dbReference type="InterPro" id="IPR036282">
    <property type="entry name" value="Glutathione-S-Trfase_C_sf"/>
</dbReference>
<dbReference type="Pfam" id="PF02798">
    <property type="entry name" value="GST_N"/>
    <property type="match status" value="1"/>
</dbReference>
<dbReference type="Gene3D" id="3.40.30.10">
    <property type="entry name" value="Glutaredoxin"/>
    <property type="match status" value="1"/>
</dbReference>
<evidence type="ECO:0000259" key="7">
    <source>
        <dbReference type="PROSITE" id="PS50405"/>
    </source>
</evidence>
<feature type="domain" description="GST C-terminal" evidence="7">
    <location>
        <begin position="113"/>
        <end position="234"/>
    </location>
</feature>
<dbReference type="SUPFAM" id="SSF47616">
    <property type="entry name" value="GST C-terminal domain-like"/>
    <property type="match status" value="1"/>
</dbReference>
<dbReference type="GO" id="GO:0006749">
    <property type="term" value="P:glutathione metabolic process"/>
    <property type="evidence" value="ECO:0007669"/>
    <property type="project" value="TreeGrafter"/>
</dbReference>
<dbReference type="Gene3D" id="1.20.1050.130">
    <property type="match status" value="1"/>
</dbReference>
<sequence length="242" mass="27867">MSILKHIYFDCKGRGQPIRYLLADNDIPHDDSIIPVFSEAAEADAKVNPITLDKIFNHSFDKDYSYSEEWKKLKPEVPFNVLPVLKTPEGQVISQTNAILRYLARKYDLYGTTEDDVTQIDILIEHESEGREQIYVRAYGDYHATQREKLVRFILPDNLRPLENELEKNNGGTGFLVGEKISFADYKIADFLDTCLAVDSTILEPYPLLKAYLERILSRPKIAELRGKEPYKSLTFLCCRII</sequence>
<protein>
    <recommendedName>
        <fullName evidence="3">glutathione transferase</fullName>
        <ecNumber evidence="3">2.5.1.18</ecNumber>
    </recommendedName>
    <alternativeName>
        <fullName evidence="5">GST class-pi</fullName>
    </alternativeName>
</protein>
<evidence type="ECO:0000256" key="2">
    <source>
        <dbReference type="ARBA" id="ARBA00011738"/>
    </source>
</evidence>
<reference evidence="8" key="1">
    <citation type="submission" date="2022-03" db="EMBL/GenBank/DDBJ databases">
        <authorList>
            <person name="Martin C."/>
        </authorList>
    </citation>
    <scope>NUCLEOTIDE SEQUENCE</scope>
</reference>
<dbReference type="PROSITE" id="PS50404">
    <property type="entry name" value="GST_NTER"/>
    <property type="match status" value="1"/>
</dbReference>
<feature type="domain" description="GST N-terminal" evidence="6">
    <location>
        <begin position="2"/>
        <end position="111"/>
    </location>
</feature>
<evidence type="ECO:0000256" key="4">
    <source>
        <dbReference type="ARBA" id="ARBA00022679"/>
    </source>
</evidence>
<comment type="subunit">
    <text evidence="2">Homodimer.</text>
</comment>
<gene>
    <name evidence="8" type="ORF">OFUS_LOCUS1157</name>
</gene>
<dbReference type="InterPro" id="IPR004046">
    <property type="entry name" value="GST_C"/>
</dbReference>
<dbReference type="PANTHER" id="PTHR11571:SF141">
    <property type="entry name" value="GLUTATHIONE S-TRANSFERASE"/>
    <property type="match status" value="1"/>
</dbReference>
<comment type="caution">
    <text evidence="8">The sequence shown here is derived from an EMBL/GenBank/DDBJ whole genome shotgun (WGS) entry which is preliminary data.</text>
</comment>
<dbReference type="Gene3D" id="1.20.1050.10">
    <property type="match status" value="1"/>
</dbReference>
<dbReference type="SFLD" id="SFLDS00019">
    <property type="entry name" value="Glutathione_Transferase_(cytos"/>
    <property type="match status" value="1"/>
</dbReference>
<dbReference type="InterPro" id="IPR036249">
    <property type="entry name" value="Thioredoxin-like_sf"/>
</dbReference>
<accession>A0A8S4MXP8</accession>
<dbReference type="SUPFAM" id="SSF52833">
    <property type="entry name" value="Thioredoxin-like"/>
    <property type="match status" value="1"/>
</dbReference>
<evidence type="ECO:0000256" key="3">
    <source>
        <dbReference type="ARBA" id="ARBA00012452"/>
    </source>
</evidence>
<dbReference type="EC" id="2.5.1.18" evidence="3"/>
<evidence type="ECO:0000256" key="5">
    <source>
        <dbReference type="ARBA" id="ARBA00032759"/>
    </source>
</evidence>
<dbReference type="InterPro" id="IPR004045">
    <property type="entry name" value="Glutathione_S-Trfase_N"/>
</dbReference>
<dbReference type="InterPro" id="IPR050213">
    <property type="entry name" value="GST_superfamily"/>
</dbReference>
<comment type="similarity">
    <text evidence="1">Belongs to the GST superfamily. Pi family.</text>
</comment>
<evidence type="ECO:0000313" key="9">
    <source>
        <dbReference type="Proteomes" id="UP000749559"/>
    </source>
</evidence>